<evidence type="ECO:0000259" key="2">
    <source>
        <dbReference type="Pfam" id="PF13086"/>
    </source>
</evidence>
<dbReference type="OrthoDB" id="6513042at2759"/>
<dbReference type="Pfam" id="PF13086">
    <property type="entry name" value="AAA_11"/>
    <property type="match status" value="1"/>
</dbReference>
<feature type="region of interest" description="Disordered" evidence="1">
    <location>
        <begin position="256"/>
        <end position="315"/>
    </location>
</feature>
<evidence type="ECO:0000256" key="1">
    <source>
        <dbReference type="SAM" id="MobiDB-lite"/>
    </source>
</evidence>
<comment type="caution">
    <text evidence="3">The sequence shown here is derived from an EMBL/GenBank/DDBJ whole genome shotgun (WGS) entry which is preliminary data.</text>
</comment>
<dbReference type="EMBL" id="JAFJYH010000044">
    <property type="protein sequence ID" value="KAG4422730.1"/>
    <property type="molecule type" value="Genomic_DNA"/>
</dbReference>
<feature type="compositionally biased region" description="Low complexity" evidence="1">
    <location>
        <begin position="268"/>
        <end position="277"/>
    </location>
</feature>
<protein>
    <recommendedName>
        <fullName evidence="2">DNA2/NAM7 helicase helicase domain-containing protein</fullName>
    </recommendedName>
</protein>
<reference evidence="3" key="1">
    <citation type="submission" date="2021-02" db="EMBL/GenBank/DDBJ databases">
        <title>Genome sequence Cadophora malorum strain M34.</title>
        <authorList>
            <person name="Stefanovic E."/>
            <person name="Vu D."/>
            <person name="Scully C."/>
            <person name="Dijksterhuis J."/>
            <person name="Roader J."/>
            <person name="Houbraken J."/>
        </authorList>
    </citation>
    <scope>NUCLEOTIDE SEQUENCE</scope>
    <source>
        <strain evidence="3">M34</strain>
    </source>
</reference>
<dbReference type="InterPro" id="IPR027417">
    <property type="entry name" value="P-loop_NTPase"/>
</dbReference>
<keyword evidence="4" id="KW-1185">Reference proteome</keyword>
<sequence>MNDDILKVSDPVFDTTTVGATFDKEFRNRCDLVAADEAGASTKLEILTLWKGGKQKLILAGDISQLPPTLISDDARYSESGCMYNPFSYYGKTLLHRLPKFGCPVWDQRQQVRMAPGMFDLVNFVIYRKDITERESRNMADERFALDEPFPFSSNKAEGSKEEFICYDGTAAANMGGKVAFCALQLSCLTRKKKGPPPRPEQVVTDEEQQGTPEKAPLTRRSVPGTHVPLLPRRRSGGKQQVHDVPDAHLRQISADNFESHKAGPRPGGRFLRPRLFSSQPVGPRPIHRHKQQLGSASKVEDAPVWDSNARADDD</sequence>
<name>A0A8H7WDB9_9HELO</name>
<proteinExistence type="predicted"/>
<organism evidence="3 4">
    <name type="scientific">Cadophora malorum</name>
    <dbReference type="NCBI Taxonomy" id="108018"/>
    <lineage>
        <taxon>Eukaryota</taxon>
        <taxon>Fungi</taxon>
        <taxon>Dikarya</taxon>
        <taxon>Ascomycota</taxon>
        <taxon>Pezizomycotina</taxon>
        <taxon>Leotiomycetes</taxon>
        <taxon>Helotiales</taxon>
        <taxon>Ploettnerulaceae</taxon>
        <taxon>Cadophora</taxon>
    </lineage>
</organism>
<dbReference type="Proteomes" id="UP000664132">
    <property type="component" value="Unassembled WGS sequence"/>
</dbReference>
<gene>
    <name evidence="3" type="ORF">IFR04_004078</name>
</gene>
<dbReference type="AlphaFoldDB" id="A0A8H7WDB9"/>
<dbReference type="Gene3D" id="3.40.50.300">
    <property type="entry name" value="P-loop containing nucleotide triphosphate hydrolases"/>
    <property type="match status" value="1"/>
</dbReference>
<dbReference type="InterPro" id="IPR041677">
    <property type="entry name" value="DNA2/NAM7_AAA_11"/>
</dbReference>
<accession>A0A8H7WDB9</accession>
<feature type="region of interest" description="Disordered" evidence="1">
    <location>
        <begin position="191"/>
        <end position="243"/>
    </location>
</feature>
<evidence type="ECO:0000313" key="3">
    <source>
        <dbReference type="EMBL" id="KAG4422730.1"/>
    </source>
</evidence>
<evidence type="ECO:0000313" key="4">
    <source>
        <dbReference type="Proteomes" id="UP000664132"/>
    </source>
</evidence>
<dbReference type="SUPFAM" id="SSF52540">
    <property type="entry name" value="P-loop containing nucleoside triphosphate hydrolases"/>
    <property type="match status" value="1"/>
</dbReference>
<feature type="domain" description="DNA2/NAM7 helicase helicase" evidence="2">
    <location>
        <begin position="16"/>
        <end position="72"/>
    </location>
</feature>
<dbReference type="GO" id="GO:0004386">
    <property type="term" value="F:helicase activity"/>
    <property type="evidence" value="ECO:0007669"/>
    <property type="project" value="InterPro"/>
</dbReference>